<dbReference type="InterPro" id="IPR007329">
    <property type="entry name" value="FMN-bd"/>
</dbReference>
<dbReference type="Gene3D" id="3.90.1010.20">
    <property type="match status" value="1"/>
</dbReference>
<sequence>MTIFLVIVVLILCVKIGASILTKNTLRKVKINEIDLSRVTDGEYEGAATIKPVSVKVNVLVEDGKIATIRMVDHVTGLGKNGEKIVDKIIGEQSLDVDAISGATQSSVTIMKAVEDALSENN</sequence>
<dbReference type="Pfam" id="PF04205">
    <property type="entry name" value="FMN_bind"/>
    <property type="match status" value="1"/>
</dbReference>
<name>A0ABS3HBK1_9ENTE</name>
<proteinExistence type="predicted"/>
<evidence type="ECO:0000313" key="3">
    <source>
        <dbReference type="Proteomes" id="UP000664495"/>
    </source>
</evidence>
<evidence type="ECO:0000259" key="1">
    <source>
        <dbReference type="SMART" id="SM00900"/>
    </source>
</evidence>
<dbReference type="Proteomes" id="UP000664495">
    <property type="component" value="Unassembled WGS sequence"/>
</dbReference>
<evidence type="ECO:0000313" key="2">
    <source>
        <dbReference type="EMBL" id="MBO0450830.1"/>
    </source>
</evidence>
<organism evidence="2 3">
    <name type="scientific">Candidatus Enterococcus murrayae</name>
    <dbReference type="NCBI Taxonomy" id="2815321"/>
    <lineage>
        <taxon>Bacteria</taxon>
        <taxon>Bacillati</taxon>
        <taxon>Bacillota</taxon>
        <taxon>Bacilli</taxon>
        <taxon>Lactobacillales</taxon>
        <taxon>Enterococcaceae</taxon>
        <taxon>Enterococcus</taxon>
    </lineage>
</organism>
<accession>A0ABS3HBK1</accession>
<dbReference type="EMBL" id="JAFLVR010000001">
    <property type="protein sequence ID" value="MBO0450830.1"/>
    <property type="molecule type" value="Genomic_DNA"/>
</dbReference>
<reference evidence="2 3" key="1">
    <citation type="submission" date="2021-03" db="EMBL/GenBank/DDBJ databases">
        <title>Enterococcal diversity collection.</title>
        <authorList>
            <person name="Gilmore M.S."/>
            <person name="Schwartzman J."/>
            <person name="Van Tyne D."/>
            <person name="Martin M."/>
            <person name="Earl A.M."/>
            <person name="Manson A.L."/>
            <person name="Straub T."/>
            <person name="Salamzade R."/>
            <person name="Saavedra J."/>
            <person name="Lebreton F."/>
            <person name="Prichula J."/>
            <person name="Schaufler K."/>
            <person name="Gaca A."/>
            <person name="Sgardioli B."/>
            <person name="Wagenaar J."/>
            <person name="Strong T."/>
        </authorList>
    </citation>
    <scope>NUCLEOTIDE SEQUENCE [LARGE SCALE GENOMIC DNA]</scope>
    <source>
        <strain evidence="2 3">MJM16</strain>
    </source>
</reference>
<feature type="domain" description="FMN-binding" evidence="1">
    <location>
        <begin position="46"/>
        <end position="121"/>
    </location>
</feature>
<comment type="caution">
    <text evidence="2">The sequence shown here is derived from an EMBL/GenBank/DDBJ whole genome shotgun (WGS) entry which is preliminary data.</text>
</comment>
<keyword evidence="3" id="KW-1185">Reference proteome</keyword>
<gene>
    <name evidence="2" type="ORF">JZO85_01030</name>
</gene>
<dbReference type="SMART" id="SM00900">
    <property type="entry name" value="FMN_bind"/>
    <property type="match status" value="1"/>
</dbReference>
<protein>
    <submittedName>
        <fullName evidence="2">FMN-binding protein</fullName>
    </submittedName>
</protein>